<proteinExistence type="predicted"/>
<sequence length="267" mass="30047">MSPETDHLATSLLQEANAAKAIKKSVDKSKAASETIARVEKEAEITKTQLEVARAKADAAESELRQLNFLLAIGDWASELLRWLASYEDLAKLKSPDEEPKDGKTEDEKPKDARAIQNQVNEKTKWPVLKARNTQRCADLIFADEEKVRQWRKDGASEEKDIPPLTPCLDRLEEICRMANFTRANAIKIVKTYAARNDKYHRKPPDLSPFIISDAMGTTSIDWKSAKVAWEGSKRSSMTPTNDMTWMMSNSNCSTPLLMHGGPRQSR</sequence>
<gene>
    <name evidence="3" type="ORF">PT974_07519</name>
</gene>
<evidence type="ECO:0000256" key="1">
    <source>
        <dbReference type="SAM" id="Coils"/>
    </source>
</evidence>
<evidence type="ECO:0000313" key="3">
    <source>
        <dbReference type="EMBL" id="KAK5994079.1"/>
    </source>
</evidence>
<feature type="compositionally biased region" description="Basic and acidic residues" evidence="2">
    <location>
        <begin position="94"/>
        <end position="114"/>
    </location>
</feature>
<feature type="coiled-coil region" evidence="1">
    <location>
        <begin position="36"/>
        <end position="70"/>
    </location>
</feature>
<keyword evidence="4" id="KW-1185">Reference proteome</keyword>
<accession>A0ABR0SPQ2</accession>
<evidence type="ECO:0000256" key="2">
    <source>
        <dbReference type="SAM" id="MobiDB-lite"/>
    </source>
</evidence>
<organism evidence="3 4">
    <name type="scientific">Cladobotryum mycophilum</name>
    <dbReference type="NCBI Taxonomy" id="491253"/>
    <lineage>
        <taxon>Eukaryota</taxon>
        <taxon>Fungi</taxon>
        <taxon>Dikarya</taxon>
        <taxon>Ascomycota</taxon>
        <taxon>Pezizomycotina</taxon>
        <taxon>Sordariomycetes</taxon>
        <taxon>Hypocreomycetidae</taxon>
        <taxon>Hypocreales</taxon>
        <taxon>Hypocreaceae</taxon>
        <taxon>Cladobotryum</taxon>
    </lineage>
</organism>
<reference evidence="3 4" key="1">
    <citation type="submission" date="2024-01" db="EMBL/GenBank/DDBJ databases">
        <title>Complete genome of Cladobotryum mycophilum ATHUM6906.</title>
        <authorList>
            <person name="Christinaki A.C."/>
            <person name="Myridakis A.I."/>
            <person name="Kouvelis V.N."/>
        </authorList>
    </citation>
    <scope>NUCLEOTIDE SEQUENCE [LARGE SCALE GENOMIC DNA]</scope>
    <source>
        <strain evidence="3 4">ATHUM6906</strain>
    </source>
</reference>
<name>A0ABR0SPQ2_9HYPO</name>
<evidence type="ECO:0000313" key="4">
    <source>
        <dbReference type="Proteomes" id="UP001338125"/>
    </source>
</evidence>
<comment type="caution">
    <text evidence="3">The sequence shown here is derived from an EMBL/GenBank/DDBJ whole genome shotgun (WGS) entry which is preliminary data.</text>
</comment>
<keyword evidence="1" id="KW-0175">Coiled coil</keyword>
<protein>
    <submittedName>
        <fullName evidence="3">Uncharacterized protein</fullName>
    </submittedName>
</protein>
<dbReference type="Proteomes" id="UP001338125">
    <property type="component" value="Unassembled WGS sequence"/>
</dbReference>
<feature type="region of interest" description="Disordered" evidence="2">
    <location>
        <begin position="94"/>
        <end position="115"/>
    </location>
</feature>
<dbReference type="EMBL" id="JAVFKD010000012">
    <property type="protein sequence ID" value="KAK5994079.1"/>
    <property type="molecule type" value="Genomic_DNA"/>
</dbReference>